<evidence type="ECO:0000313" key="9">
    <source>
        <dbReference type="Proteomes" id="UP001055247"/>
    </source>
</evidence>
<dbReference type="InterPro" id="IPR036388">
    <property type="entry name" value="WH-like_DNA-bd_sf"/>
</dbReference>
<evidence type="ECO:0000256" key="1">
    <source>
        <dbReference type="ARBA" id="ARBA00023015"/>
    </source>
</evidence>
<keyword evidence="8" id="KW-0969">Cilium</keyword>
<dbReference type="InterPro" id="IPR001789">
    <property type="entry name" value="Sig_transdc_resp-reg_receiver"/>
</dbReference>
<evidence type="ECO:0000256" key="3">
    <source>
        <dbReference type="ARBA" id="ARBA00023163"/>
    </source>
</evidence>
<accession>A0AAV4ZI06</accession>
<evidence type="ECO:0000256" key="2">
    <source>
        <dbReference type="ARBA" id="ARBA00023125"/>
    </source>
</evidence>
<proteinExistence type="predicted"/>
<dbReference type="InterPro" id="IPR001867">
    <property type="entry name" value="OmpR/PhoB-type_DNA-bd"/>
</dbReference>
<dbReference type="SUPFAM" id="SSF52172">
    <property type="entry name" value="CheY-like"/>
    <property type="match status" value="1"/>
</dbReference>
<dbReference type="CDD" id="cd00383">
    <property type="entry name" value="trans_reg_C"/>
    <property type="match status" value="1"/>
</dbReference>
<feature type="domain" description="OmpR/PhoB-type" evidence="7">
    <location>
        <begin position="135"/>
        <end position="235"/>
    </location>
</feature>
<dbReference type="GO" id="GO:0006355">
    <property type="term" value="P:regulation of DNA-templated transcription"/>
    <property type="evidence" value="ECO:0007669"/>
    <property type="project" value="InterPro"/>
</dbReference>
<dbReference type="SMART" id="SM00862">
    <property type="entry name" value="Trans_reg_C"/>
    <property type="match status" value="1"/>
</dbReference>
<name>A0AAV4ZI06_9HYPH</name>
<dbReference type="PROSITE" id="PS51755">
    <property type="entry name" value="OMPR_PHOB"/>
    <property type="match status" value="1"/>
</dbReference>
<sequence>MSCASRAAEMFIVIDERESVTAQYVAGFSQEGVVARGLPAPDFQVWLSDLPAGDLAGVEGFLLGDCGDRPGCTAAIRSLSPAPIIALNETRSLEQTLALFTAGIDDVVRKPVHVREIIARANAIRRRVSRGAAPAASLDQAGRLVVHADGRDPEIDGQSLLLPRRERHILEYLARNRGRQVTKGQIFNAVYGDHESACEESVVEGHISKLRKKLRARLGHDPIEAKRMAGYTFVG</sequence>
<keyword evidence="1" id="KW-0805">Transcription regulation</keyword>
<feature type="DNA-binding region" description="OmpR/PhoB-type" evidence="5">
    <location>
        <begin position="135"/>
        <end position="235"/>
    </location>
</feature>
<dbReference type="EMBL" id="BPQO01000003">
    <property type="protein sequence ID" value="GJD87539.1"/>
    <property type="molecule type" value="Genomic_DNA"/>
</dbReference>
<dbReference type="GO" id="GO:0005829">
    <property type="term" value="C:cytosol"/>
    <property type="evidence" value="ECO:0007669"/>
    <property type="project" value="TreeGrafter"/>
</dbReference>
<keyword evidence="3" id="KW-0804">Transcription</keyword>
<evidence type="ECO:0000259" key="7">
    <source>
        <dbReference type="PROSITE" id="PS51755"/>
    </source>
</evidence>
<evidence type="ECO:0000259" key="6">
    <source>
        <dbReference type="PROSITE" id="PS50110"/>
    </source>
</evidence>
<reference evidence="8" key="1">
    <citation type="journal article" date="2016" name="Front. Microbiol.">
        <title>Genome Sequence of the Piezophilic, Mesophilic Sulfate-Reducing Bacterium Desulfovibrio indicus J2T.</title>
        <authorList>
            <person name="Cao J."/>
            <person name="Maignien L."/>
            <person name="Shao Z."/>
            <person name="Alain K."/>
            <person name="Jebbar M."/>
        </authorList>
    </citation>
    <scope>NUCLEOTIDE SEQUENCE</scope>
    <source>
        <strain evidence="8">DSM 16372</strain>
    </source>
</reference>
<dbReference type="GO" id="GO:0000976">
    <property type="term" value="F:transcription cis-regulatory region binding"/>
    <property type="evidence" value="ECO:0007669"/>
    <property type="project" value="TreeGrafter"/>
</dbReference>
<keyword evidence="2 5" id="KW-0238">DNA-binding</keyword>
<keyword evidence="4" id="KW-0597">Phosphoprotein</keyword>
<dbReference type="Proteomes" id="UP001055247">
    <property type="component" value="Unassembled WGS sequence"/>
</dbReference>
<evidence type="ECO:0000256" key="4">
    <source>
        <dbReference type="PROSITE-ProRule" id="PRU00169"/>
    </source>
</evidence>
<feature type="modified residue" description="4-aspartylphosphate" evidence="4">
    <location>
        <position position="65"/>
    </location>
</feature>
<dbReference type="Gene3D" id="3.40.50.2300">
    <property type="match status" value="1"/>
</dbReference>
<dbReference type="GO" id="GO:0000156">
    <property type="term" value="F:phosphorelay response regulator activity"/>
    <property type="evidence" value="ECO:0007669"/>
    <property type="project" value="TreeGrafter"/>
</dbReference>
<keyword evidence="8" id="KW-0282">Flagellum</keyword>
<protein>
    <submittedName>
        <fullName evidence="8">Flagellar transcriptional regulator FtcR</fullName>
    </submittedName>
</protein>
<dbReference type="GO" id="GO:0032993">
    <property type="term" value="C:protein-DNA complex"/>
    <property type="evidence" value="ECO:0007669"/>
    <property type="project" value="TreeGrafter"/>
</dbReference>
<dbReference type="SUPFAM" id="SSF46894">
    <property type="entry name" value="C-terminal effector domain of the bipartite response regulators"/>
    <property type="match status" value="1"/>
</dbReference>
<keyword evidence="8" id="KW-0966">Cell projection</keyword>
<dbReference type="Pfam" id="PF00486">
    <property type="entry name" value="Trans_reg_C"/>
    <property type="match status" value="1"/>
</dbReference>
<keyword evidence="9" id="KW-1185">Reference proteome</keyword>
<reference evidence="8" key="2">
    <citation type="submission" date="2021-08" db="EMBL/GenBank/DDBJ databases">
        <authorList>
            <person name="Tani A."/>
            <person name="Ola A."/>
            <person name="Ogura Y."/>
            <person name="Katsura K."/>
            <person name="Hayashi T."/>
        </authorList>
    </citation>
    <scope>NUCLEOTIDE SEQUENCE</scope>
    <source>
        <strain evidence="8">DSM 16372</strain>
    </source>
</reference>
<evidence type="ECO:0000313" key="8">
    <source>
        <dbReference type="EMBL" id="GJD87539.1"/>
    </source>
</evidence>
<dbReference type="PANTHER" id="PTHR48111">
    <property type="entry name" value="REGULATOR OF RPOS"/>
    <property type="match status" value="1"/>
</dbReference>
<gene>
    <name evidence="8" type="primary">ftcR_2</name>
    <name evidence="8" type="ORF">BHAOGJBA_1043</name>
</gene>
<dbReference type="PROSITE" id="PS50110">
    <property type="entry name" value="RESPONSE_REGULATORY"/>
    <property type="match status" value="1"/>
</dbReference>
<dbReference type="InterPro" id="IPR011006">
    <property type="entry name" value="CheY-like_superfamily"/>
</dbReference>
<dbReference type="PANTHER" id="PTHR48111:SF67">
    <property type="entry name" value="TRANSCRIPTIONAL REGULATORY PROTEIN TCTD"/>
    <property type="match status" value="1"/>
</dbReference>
<feature type="domain" description="Response regulatory" evidence="6">
    <location>
        <begin position="10"/>
        <end position="125"/>
    </location>
</feature>
<dbReference type="InterPro" id="IPR039420">
    <property type="entry name" value="WalR-like"/>
</dbReference>
<evidence type="ECO:0000256" key="5">
    <source>
        <dbReference type="PROSITE-ProRule" id="PRU01091"/>
    </source>
</evidence>
<dbReference type="InterPro" id="IPR016032">
    <property type="entry name" value="Sig_transdc_resp-reg_C-effctor"/>
</dbReference>
<dbReference type="Gene3D" id="1.10.10.10">
    <property type="entry name" value="Winged helix-like DNA-binding domain superfamily/Winged helix DNA-binding domain"/>
    <property type="match status" value="1"/>
</dbReference>
<organism evidence="8 9">
    <name type="scientific">Methylobacterium hispanicum</name>
    <dbReference type="NCBI Taxonomy" id="270350"/>
    <lineage>
        <taxon>Bacteria</taxon>
        <taxon>Pseudomonadati</taxon>
        <taxon>Pseudomonadota</taxon>
        <taxon>Alphaproteobacteria</taxon>
        <taxon>Hyphomicrobiales</taxon>
        <taxon>Methylobacteriaceae</taxon>
        <taxon>Methylobacterium</taxon>
    </lineage>
</organism>
<comment type="caution">
    <text evidence="8">The sequence shown here is derived from an EMBL/GenBank/DDBJ whole genome shotgun (WGS) entry which is preliminary data.</text>
</comment>
<dbReference type="AlphaFoldDB" id="A0AAV4ZI06"/>